<evidence type="ECO:0000313" key="2">
    <source>
        <dbReference type="Proteomes" id="UP000013827"/>
    </source>
</evidence>
<dbReference type="HOGENOM" id="CLU_045137_3_1_1"/>
<dbReference type="Pfam" id="PF11911">
    <property type="entry name" value="DUF3429"/>
    <property type="match status" value="1"/>
</dbReference>
<sequence>MTRLVAGVLTAGGIIPFAVLSRPGQQRLEHEQWLAPLRRALGRPSLNATEIQVTYGCVILSFVGAPHWGFALSGFLSSSMAATSARLTWGVIPSLLAWPCASCPSPLSLDALSAGLAAAFCVDGIFAACKLVPRGYLWLRAPPTIAASPVRRLA</sequence>
<organism evidence="1 2">
    <name type="scientific">Emiliania huxleyi (strain CCMP1516)</name>
    <dbReference type="NCBI Taxonomy" id="280463"/>
    <lineage>
        <taxon>Eukaryota</taxon>
        <taxon>Haptista</taxon>
        <taxon>Haptophyta</taxon>
        <taxon>Prymnesiophyceae</taxon>
        <taxon>Isochrysidales</taxon>
        <taxon>Noelaerhabdaceae</taxon>
        <taxon>Emiliania</taxon>
    </lineage>
</organism>
<dbReference type="GeneID" id="17286494"/>
<dbReference type="AlphaFoldDB" id="A0A0D3KZN9"/>
<dbReference type="RefSeq" id="XP_005769991.1">
    <property type="nucleotide sequence ID" value="XM_005769934.1"/>
</dbReference>
<dbReference type="EnsemblProtists" id="EOD17562">
    <property type="protein sequence ID" value="EOD17562"/>
    <property type="gene ID" value="EMIHUDRAFT_244009"/>
</dbReference>
<dbReference type="GeneID" id="17263711"/>
<reference evidence="2" key="1">
    <citation type="journal article" date="2013" name="Nature">
        <title>Pan genome of the phytoplankton Emiliania underpins its global distribution.</title>
        <authorList>
            <person name="Read B.A."/>
            <person name="Kegel J."/>
            <person name="Klute M.J."/>
            <person name="Kuo A."/>
            <person name="Lefebvre S.C."/>
            <person name="Maumus F."/>
            <person name="Mayer C."/>
            <person name="Miller J."/>
            <person name="Monier A."/>
            <person name="Salamov A."/>
            <person name="Young J."/>
            <person name="Aguilar M."/>
            <person name="Claverie J.M."/>
            <person name="Frickenhaus S."/>
            <person name="Gonzalez K."/>
            <person name="Herman E.K."/>
            <person name="Lin Y.C."/>
            <person name="Napier J."/>
            <person name="Ogata H."/>
            <person name="Sarno A.F."/>
            <person name="Shmutz J."/>
            <person name="Schroeder D."/>
            <person name="de Vargas C."/>
            <person name="Verret F."/>
            <person name="von Dassow P."/>
            <person name="Valentin K."/>
            <person name="Van de Peer Y."/>
            <person name="Wheeler G."/>
            <person name="Dacks J.B."/>
            <person name="Delwiche C.F."/>
            <person name="Dyhrman S.T."/>
            <person name="Glockner G."/>
            <person name="John U."/>
            <person name="Richards T."/>
            <person name="Worden A.Z."/>
            <person name="Zhang X."/>
            <person name="Grigoriev I.V."/>
            <person name="Allen A.E."/>
            <person name="Bidle K."/>
            <person name="Borodovsky M."/>
            <person name="Bowler C."/>
            <person name="Brownlee C."/>
            <person name="Cock J.M."/>
            <person name="Elias M."/>
            <person name="Gladyshev V.N."/>
            <person name="Groth M."/>
            <person name="Guda C."/>
            <person name="Hadaegh A."/>
            <person name="Iglesias-Rodriguez M.D."/>
            <person name="Jenkins J."/>
            <person name="Jones B.M."/>
            <person name="Lawson T."/>
            <person name="Leese F."/>
            <person name="Lindquist E."/>
            <person name="Lobanov A."/>
            <person name="Lomsadze A."/>
            <person name="Malik S.B."/>
            <person name="Marsh M.E."/>
            <person name="Mackinder L."/>
            <person name="Mock T."/>
            <person name="Mueller-Roeber B."/>
            <person name="Pagarete A."/>
            <person name="Parker M."/>
            <person name="Probert I."/>
            <person name="Quesneville H."/>
            <person name="Raines C."/>
            <person name="Rensing S.A."/>
            <person name="Riano-Pachon D.M."/>
            <person name="Richier S."/>
            <person name="Rokitta S."/>
            <person name="Shiraiwa Y."/>
            <person name="Soanes D.M."/>
            <person name="van der Giezen M."/>
            <person name="Wahlund T.M."/>
            <person name="Williams B."/>
            <person name="Wilson W."/>
            <person name="Wolfe G."/>
            <person name="Wurch L.L."/>
        </authorList>
    </citation>
    <scope>NUCLEOTIDE SEQUENCE</scope>
</reference>
<dbReference type="PANTHER" id="PTHR15887">
    <property type="entry name" value="TRANSMEMBRANE PROTEIN 69"/>
    <property type="match status" value="1"/>
</dbReference>
<dbReference type="EnsemblProtists" id="EOD41224">
    <property type="protein sequence ID" value="EOD41224"/>
    <property type="gene ID" value="EMIHUDRAFT_199478"/>
</dbReference>
<dbReference type="InterPro" id="IPR021836">
    <property type="entry name" value="DUF3429"/>
</dbReference>
<name>A0A0D3KZN9_EMIH1</name>
<dbReference type="KEGG" id="ehx:EMIHUDRAFT_199478"/>
<dbReference type="RefSeq" id="XP_005793653.1">
    <property type="nucleotide sequence ID" value="XM_005793596.1"/>
</dbReference>
<protein>
    <submittedName>
        <fullName evidence="1">Uncharacterized protein</fullName>
    </submittedName>
</protein>
<proteinExistence type="predicted"/>
<dbReference type="PANTHER" id="PTHR15887:SF1">
    <property type="entry name" value="TRANSMEMBRANE PROTEIN 69"/>
    <property type="match status" value="1"/>
</dbReference>
<dbReference type="Proteomes" id="UP000013827">
    <property type="component" value="Unassembled WGS sequence"/>
</dbReference>
<reference evidence="1" key="2">
    <citation type="submission" date="2024-10" db="UniProtKB">
        <authorList>
            <consortium name="EnsemblProtists"/>
        </authorList>
    </citation>
    <scope>IDENTIFICATION</scope>
</reference>
<dbReference type="PaxDb" id="2903-EOD17562"/>
<dbReference type="KEGG" id="ehx:EMIHUDRAFT_244009"/>
<keyword evidence="2" id="KW-1185">Reference proteome</keyword>
<accession>A0A0D3KZN9</accession>
<evidence type="ECO:0000313" key="1">
    <source>
        <dbReference type="EnsemblProtists" id="EOD41224"/>
    </source>
</evidence>